<proteinExistence type="predicted"/>
<protein>
    <submittedName>
        <fullName evidence="2">Uncharacterized protein</fullName>
    </submittedName>
</protein>
<dbReference type="RefSeq" id="WP_067181548.1">
    <property type="nucleotide sequence ID" value="NZ_CP012199.1"/>
</dbReference>
<keyword evidence="1" id="KW-0472">Membrane</keyword>
<keyword evidence="1" id="KW-0812">Transmembrane</keyword>
<evidence type="ECO:0000256" key="1">
    <source>
        <dbReference type="SAM" id="Phobius"/>
    </source>
</evidence>
<dbReference type="Gene3D" id="3.30.70.100">
    <property type="match status" value="1"/>
</dbReference>
<organism evidence="2 3">
    <name type="scientific">Sphingopyxis granuli</name>
    <dbReference type="NCBI Taxonomy" id="267128"/>
    <lineage>
        <taxon>Bacteria</taxon>
        <taxon>Pseudomonadati</taxon>
        <taxon>Pseudomonadota</taxon>
        <taxon>Alphaproteobacteria</taxon>
        <taxon>Sphingomonadales</taxon>
        <taxon>Sphingomonadaceae</taxon>
        <taxon>Sphingopyxis</taxon>
    </lineage>
</organism>
<gene>
    <name evidence="2" type="ORF">SGRAN_1169</name>
</gene>
<evidence type="ECO:0000313" key="2">
    <source>
        <dbReference type="EMBL" id="AMG73562.1"/>
    </source>
</evidence>
<feature type="transmembrane region" description="Helical" evidence="1">
    <location>
        <begin position="193"/>
        <end position="213"/>
    </location>
</feature>
<evidence type="ECO:0000313" key="3">
    <source>
        <dbReference type="Proteomes" id="UP000058599"/>
    </source>
</evidence>
<dbReference type="AlphaFoldDB" id="A0AA86GLE4"/>
<feature type="transmembrane region" description="Helical" evidence="1">
    <location>
        <begin position="6"/>
        <end position="26"/>
    </location>
</feature>
<dbReference type="EMBL" id="CP012199">
    <property type="protein sequence ID" value="AMG73562.1"/>
    <property type="molecule type" value="Genomic_DNA"/>
</dbReference>
<reference evidence="2 3" key="1">
    <citation type="journal article" date="2016" name="BMC Genomics">
        <title>Genomic analysis of the nitrate-respiring Sphingopyxis granuli (formerly Sphingomonas macrogoltabida) strain TFA.</title>
        <authorList>
            <person name="Garcia-Romero I."/>
            <person name="Perez-Pulido A.J."/>
            <person name="Gonzalez-Flores Y.E."/>
            <person name="Reyes-Ramirez F."/>
            <person name="Santero E."/>
            <person name="Floriano B."/>
        </authorList>
    </citation>
    <scope>NUCLEOTIDE SEQUENCE [LARGE SCALE GENOMIC DNA]</scope>
    <source>
        <strain evidence="2 3">TFA</strain>
    </source>
</reference>
<keyword evidence="3" id="KW-1185">Reference proteome</keyword>
<keyword evidence="1" id="KW-1133">Transmembrane helix</keyword>
<name>A0AA86GLE4_9SPHN</name>
<dbReference type="Proteomes" id="UP000058599">
    <property type="component" value="Chromosome"/>
</dbReference>
<accession>A0AA86GLE4</accession>
<dbReference type="KEGG" id="sgi:SGRAN_1169"/>
<sequence>MTGPETALAAIWAGALLLWLAFLLFYDGIRRPLRGEEIEAFLATLGPRMAETGNDAGRLRAFLEADDGREFVMVNLVRTRPGLVTDPASGTAREGSEWLRRYSQPFVRGLIARGGHPLFVGRKVGGYIDAWNTPADPGWSLVGTMRYRSRRDLVRMAGDPAFRAVHPNKTLGIESTFSFPTQRQIGFYASPRVTVGLALALAAAFGHIAVLTFG</sequence>